<keyword evidence="1" id="KW-0175">Coiled coil</keyword>
<name>A0ABW8SG30_9CLOT</name>
<protein>
    <submittedName>
        <fullName evidence="2">DUF6731 family protein</fullName>
    </submittedName>
</protein>
<evidence type="ECO:0000313" key="2">
    <source>
        <dbReference type="EMBL" id="MFL0194834.1"/>
    </source>
</evidence>
<dbReference type="InterPro" id="IPR046618">
    <property type="entry name" value="DUF6731"/>
</dbReference>
<evidence type="ECO:0000313" key="3">
    <source>
        <dbReference type="Proteomes" id="UP001623660"/>
    </source>
</evidence>
<keyword evidence="3" id="KW-1185">Reference proteome</keyword>
<evidence type="ECO:0000256" key="1">
    <source>
        <dbReference type="SAM" id="Coils"/>
    </source>
</evidence>
<dbReference type="Pfam" id="PF20505">
    <property type="entry name" value="DUF6731"/>
    <property type="match status" value="1"/>
</dbReference>
<accession>A0ABW8SG30</accession>
<dbReference type="EMBL" id="JBJHZX010000005">
    <property type="protein sequence ID" value="MFL0194834.1"/>
    <property type="molecule type" value="Genomic_DNA"/>
</dbReference>
<reference evidence="2 3" key="1">
    <citation type="submission" date="2024-11" db="EMBL/GenBank/DDBJ databases">
        <authorList>
            <person name="Heng Y.C."/>
            <person name="Lim A.C.H."/>
            <person name="Lee J.K.Y."/>
            <person name="Kittelmann S."/>
        </authorList>
    </citation>
    <scope>NUCLEOTIDE SEQUENCE [LARGE SCALE GENOMIC DNA]</scope>
    <source>
        <strain evidence="2 3">WILCCON 0269</strain>
    </source>
</reference>
<gene>
    <name evidence="2" type="ORF">ACJDU8_04490</name>
</gene>
<sequence>MLKKEKNTVKTVNKNIRFNYFESMLVVDEEILSKVIKTKVIIQKIKDRGGKKLTKKQKEILKQEEEILEQEKTYNKYKATPWDMKSMLEYFSYSGIYTSIDIGGIVVEIEPGTFTPLKDDIISFQLTKMRDNMIPAKKQIGKVKQDIILTDDEYIGDFISILYDCKYSVLMIQSNNYGLSVNQIQAYFTLLRRRYIREAKIKGLIDELACELSILVDPSKAEKVLDAEYFKKIRIKGSDFMLDALLDPESEGLMGKTRRLIGERTGINFEVVLSVNTSKKTQSLDINEVEKLVNDFNNISDKEKRPIVEITKKDNDDSNVELVNLLHPRLTDVISFKIRARTSVGHEFLYQKMKENYINTRKVVARIISQL</sequence>
<proteinExistence type="predicted"/>
<organism evidence="2 3">
    <name type="scientific">Candidatus Clostridium eludens</name>
    <dbReference type="NCBI Taxonomy" id="3381663"/>
    <lineage>
        <taxon>Bacteria</taxon>
        <taxon>Bacillati</taxon>
        <taxon>Bacillota</taxon>
        <taxon>Clostridia</taxon>
        <taxon>Eubacteriales</taxon>
        <taxon>Clostridiaceae</taxon>
        <taxon>Clostridium</taxon>
    </lineage>
</organism>
<dbReference type="RefSeq" id="WP_406790958.1">
    <property type="nucleotide sequence ID" value="NZ_JBJHZX010000005.1"/>
</dbReference>
<feature type="coiled-coil region" evidence="1">
    <location>
        <begin position="51"/>
        <end position="80"/>
    </location>
</feature>
<comment type="caution">
    <text evidence="2">The sequence shown here is derived from an EMBL/GenBank/DDBJ whole genome shotgun (WGS) entry which is preliminary data.</text>
</comment>
<dbReference type="Proteomes" id="UP001623660">
    <property type="component" value="Unassembled WGS sequence"/>
</dbReference>